<keyword evidence="1" id="KW-0472">Membrane</keyword>
<dbReference type="GeneID" id="5489275"/>
<dbReference type="EMBL" id="CH476627">
    <property type="protein sequence ID" value="EDO03282.1"/>
    <property type="molecule type" value="Genomic_DNA"/>
</dbReference>
<proteinExistence type="predicted"/>
<keyword evidence="1" id="KW-0812">Transmembrane</keyword>
<feature type="transmembrane region" description="Helical" evidence="1">
    <location>
        <begin position="70"/>
        <end position="95"/>
    </location>
</feature>
<dbReference type="RefSeq" id="XP_001592841.1">
    <property type="nucleotide sequence ID" value="XM_001592791.1"/>
</dbReference>
<name>A7EKB6_SCLS1</name>
<reference evidence="3" key="1">
    <citation type="journal article" date="2011" name="PLoS Genet.">
        <title>Genomic analysis of the necrotrophic fungal pathogens Sclerotinia sclerotiorum and Botrytis cinerea.</title>
        <authorList>
            <person name="Amselem J."/>
            <person name="Cuomo C.A."/>
            <person name="van Kan J.A."/>
            <person name="Viaud M."/>
            <person name="Benito E.P."/>
            <person name="Couloux A."/>
            <person name="Coutinho P.M."/>
            <person name="de Vries R.P."/>
            <person name="Dyer P.S."/>
            <person name="Fillinger S."/>
            <person name="Fournier E."/>
            <person name="Gout L."/>
            <person name="Hahn M."/>
            <person name="Kohn L."/>
            <person name="Lapalu N."/>
            <person name="Plummer K.M."/>
            <person name="Pradier J.M."/>
            <person name="Quevillon E."/>
            <person name="Sharon A."/>
            <person name="Simon A."/>
            <person name="ten Have A."/>
            <person name="Tudzynski B."/>
            <person name="Tudzynski P."/>
            <person name="Wincker P."/>
            <person name="Andrew M."/>
            <person name="Anthouard V."/>
            <person name="Beever R.E."/>
            <person name="Beffa R."/>
            <person name="Benoit I."/>
            <person name="Bouzid O."/>
            <person name="Brault B."/>
            <person name="Chen Z."/>
            <person name="Choquer M."/>
            <person name="Collemare J."/>
            <person name="Cotton P."/>
            <person name="Danchin E.G."/>
            <person name="Da Silva C."/>
            <person name="Gautier A."/>
            <person name="Giraud C."/>
            <person name="Giraud T."/>
            <person name="Gonzalez C."/>
            <person name="Grossetete S."/>
            <person name="Guldener U."/>
            <person name="Henrissat B."/>
            <person name="Howlett B.J."/>
            <person name="Kodira C."/>
            <person name="Kretschmer M."/>
            <person name="Lappartient A."/>
            <person name="Leroch M."/>
            <person name="Levis C."/>
            <person name="Mauceli E."/>
            <person name="Neuveglise C."/>
            <person name="Oeser B."/>
            <person name="Pearson M."/>
            <person name="Poulain J."/>
            <person name="Poussereau N."/>
            <person name="Quesneville H."/>
            <person name="Rascle C."/>
            <person name="Schumacher J."/>
            <person name="Segurens B."/>
            <person name="Sexton A."/>
            <person name="Silva E."/>
            <person name="Sirven C."/>
            <person name="Soanes D.M."/>
            <person name="Talbot N.J."/>
            <person name="Templeton M."/>
            <person name="Yandava C."/>
            <person name="Yarden O."/>
            <person name="Zeng Q."/>
            <person name="Rollins J.A."/>
            <person name="Lebrun M.H."/>
            <person name="Dickman M."/>
        </authorList>
    </citation>
    <scope>NUCLEOTIDE SEQUENCE [LARGE SCALE GENOMIC DNA]</scope>
    <source>
        <strain evidence="3">ATCC 18683 / 1980 / Ss-1</strain>
    </source>
</reference>
<dbReference type="KEGG" id="ssl:SS1G_05763"/>
<evidence type="ECO:0000256" key="1">
    <source>
        <dbReference type="SAM" id="Phobius"/>
    </source>
</evidence>
<protein>
    <submittedName>
        <fullName evidence="2">Uncharacterized protein</fullName>
    </submittedName>
</protein>
<accession>A7EKB6</accession>
<sequence length="127" mass="14901">MPKQANTFRNQPSTFCTERQLKATIYCSFLAECNIQRPCPAGWNSGLKHKEVEHYAMRSHWRRYLVDKSLTVILVSSALRLELVLALSIGFRLVILQRMREYRMGKRQCAYNTGERWSSKTYLNPEI</sequence>
<dbReference type="InParanoid" id="A7EKB6"/>
<evidence type="ECO:0000313" key="2">
    <source>
        <dbReference type="EMBL" id="EDO03282.1"/>
    </source>
</evidence>
<dbReference type="AlphaFoldDB" id="A7EKB6"/>
<dbReference type="Proteomes" id="UP000001312">
    <property type="component" value="Unassembled WGS sequence"/>
</dbReference>
<evidence type="ECO:0000313" key="3">
    <source>
        <dbReference type="Proteomes" id="UP000001312"/>
    </source>
</evidence>
<keyword evidence="3" id="KW-1185">Reference proteome</keyword>
<dbReference type="HOGENOM" id="CLU_1971827_0_0_1"/>
<keyword evidence="1" id="KW-1133">Transmembrane helix</keyword>
<organism evidence="2 3">
    <name type="scientific">Sclerotinia sclerotiorum (strain ATCC 18683 / 1980 / Ss-1)</name>
    <name type="common">White mold</name>
    <name type="synonym">Whetzelinia sclerotiorum</name>
    <dbReference type="NCBI Taxonomy" id="665079"/>
    <lineage>
        <taxon>Eukaryota</taxon>
        <taxon>Fungi</taxon>
        <taxon>Dikarya</taxon>
        <taxon>Ascomycota</taxon>
        <taxon>Pezizomycotina</taxon>
        <taxon>Leotiomycetes</taxon>
        <taxon>Helotiales</taxon>
        <taxon>Sclerotiniaceae</taxon>
        <taxon>Sclerotinia</taxon>
    </lineage>
</organism>
<gene>
    <name evidence="2" type="ORF">SS1G_05763</name>
</gene>